<keyword evidence="2" id="KW-0732">Signal</keyword>
<dbReference type="Proteomes" id="UP001165489">
    <property type="component" value="Unassembled WGS sequence"/>
</dbReference>
<dbReference type="EMBL" id="JAKZGP010000007">
    <property type="protein sequence ID" value="MCH7408715.1"/>
    <property type="molecule type" value="Genomic_DNA"/>
</dbReference>
<accession>A0ABS9UYA1</accession>
<gene>
    <name evidence="3" type="ORF">MM239_04865</name>
</gene>
<comment type="caution">
    <text evidence="3">The sequence shown here is derived from an EMBL/GenBank/DDBJ whole genome shotgun (WGS) entry which is preliminary data.</text>
</comment>
<name>A0ABS9UYA1_9BACT</name>
<keyword evidence="4" id="KW-1185">Reference proteome</keyword>
<evidence type="ECO:0000313" key="3">
    <source>
        <dbReference type="EMBL" id="MCH7408715.1"/>
    </source>
</evidence>
<reference evidence="3" key="1">
    <citation type="submission" date="2022-03" db="EMBL/GenBank/DDBJ databases">
        <title>De novo assembled genomes of Belliella spp. (Cyclobacteriaceae) strains.</title>
        <authorList>
            <person name="Szabo A."/>
            <person name="Korponai K."/>
            <person name="Felfoldi T."/>
        </authorList>
    </citation>
    <scope>NUCLEOTIDE SEQUENCE</scope>
    <source>
        <strain evidence="3">DSM 111904</strain>
    </source>
</reference>
<organism evidence="3 4">
    <name type="scientific">Belliella filtrata</name>
    <dbReference type="NCBI Taxonomy" id="2923435"/>
    <lineage>
        <taxon>Bacteria</taxon>
        <taxon>Pseudomonadati</taxon>
        <taxon>Bacteroidota</taxon>
        <taxon>Cytophagia</taxon>
        <taxon>Cytophagales</taxon>
        <taxon>Cyclobacteriaceae</taxon>
        <taxon>Belliella</taxon>
    </lineage>
</organism>
<dbReference type="RefSeq" id="WP_241347079.1">
    <property type="nucleotide sequence ID" value="NZ_JAKZGP010000007.1"/>
</dbReference>
<sequence length="321" mass="36104">MMAKIVLKFVPLLLLAVVGVCTSIEAQQSGNITVGGNFNTFYPVTWLDGGWSSSRQTELDIGRSFIHTNSQFRGSVLASFKFHVTDWGHQSHFINAHIVNSNSGNPLTLGFIAGWEDSSNGNQSRRIIIWLRGGGTTYYYNANYNVSPIVYDGIQNSLPYVTHNGSHTYNEKSEVDLYVKVSGTVLQHPLHLRGGNSAIMGNLGIGTTVPTHRLEVNGTIRAKEVKLEAINWPDYVFEKGYELMPLEEVKSFIDQKGHLPGLKSAKEYEQEGVNMLELNQKLLEKVEELTLHILQLEQKFQKVNRLEAELEYLKKIIREIP</sequence>
<evidence type="ECO:0000256" key="1">
    <source>
        <dbReference type="SAM" id="Coils"/>
    </source>
</evidence>
<keyword evidence="1" id="KW-0175">Coiled coil</keyword>
<evidence type="ECO:0000256" key="2">
    <source>
        <dbReference type="SAM" id="SignalP"/>
    </source>
</evidence>
<proteinExistence type="predicted"/>
<feature type="coiled-coil region" evidence="1">
    <location>
        <begin position="265"/>
        <end position="316"/>
    </location>
</feature>
<feature type="signal peptide" evidence="2">
    <location>
        <begin position="1"/>
        <end position="26"/>
    </location>
</feature>
<feature type="chain" id="PRO_5045758895" evidence="2">
    <location>
        <begin position="27"/>
        <end position="321"/>
    </location>
</feature>
<evidence type="ECO:0000313" key="4">
    <source>
        <dbReference type="Proteomes" id="UP001165489"/>
    </source>
</evidence>
<protein>
    <submittedName>
        <fullName evidence="3">Uncharacterized protein</fullName>
    </submittedName>
</protein>